<protein>
    <recommendedName>
        <fullName evidence="3">Lipoprotein</fullName>
    </recommendedName>
</protein>
<evidence type="ECO:0000313" key="1">
    <source>
        <dbReference type="EMBL" id="MBF6058452.1"/>
    </source>
</evidence>
<sequence>MLKPASRRVKHFGLSLLTCSVLFSVSGCSSISSGVESIGKGVYNLAETWEKNTVDVSSKPLTEDEFLLATDVRGPVTGFDSWPMRIKAREVCPDGYIYLSRQAQKQSEFANSLTQCSDGDCSYKLEWRIRCEDVPEEPFSLFGKT</sequence>
<accession>A0ABS0BXD0</accession>
<gene>
    <name evidence="1" type="ORF">H8792_008870</name>
</gene>
<dbReference type="RefSeq" id="WP_185978595.1">
    <property type="nucleotide sequence ID" value="NZ_JACBGI020000018.1"/>
</dbReference>
<evidence type="ECO:0008006" key="3">
    <source>
        <dbReference type="Google" id="ProtNLM"/>
    </source>
</evidence>
<dbReference type="Proteomes" id="UP001193680">
    <property type="component" value="Unassembled WGS sequence"/>
</dbReference>
<dbReference type="PROSITE" id="PS51257">
    <property type="entry name" value="PROKAR_LIPOPROTEIN"/>
    <property type="match status" value="1"/>
</dbReference>
<evidence type="ECO:0000313" key="2">
    <source>
        <dbReference type="Proteomes" id="UP001193680"/>
    </source>
</evidence>
<reference evidence="1 2" key="1">
    <citation type="submission" date="2020-11" db="EMBL/GenBank/DDBJ databases">
        <title>Sulfur oxidizing isolate from Hospital Hole Sinkhole.</title>
        <authorList>
            <person name="Scott K.M."/>
        </authorList>
    </citation>
    <scope>NUCLEOTIDE SEQUENCE [LARGE SCALE GENOMIC DNA]</scope>
    <source>
        <strain evidence="1 2">HH1</strain>
    </source>
</reference>
<proteinExistence type="predicted"/>
<name>A0ABS0BXD0_9GAMM</name>
<dbReference type="EMBL" id="JACBGI020000018">
    <property type="protein sequence ID" value="MBF6058452.1"/>
    <property type="molecule type" value="Genomic_DNA"/>
</dbReference>
<organism evidence="1 2">
    <name type="scientific">Thiomicrorhabdus heinhorstiae</name>
    <dbReference type="NCBI Taxonomy" id="2748010"/>
    <lineage>
        <taxon>Bacteria</taxon>
        <taxon>Pseudomonadati</taxon>
        <taxon>Pseudomonadota</taxon>
        <taxon>Gammaproteobacteria</taxon>
        <taxon>Thiotrichales</taxon>
        <taxon>Piscirickettsiaceae</taxon>
        <taxon>Thiomicrorhabdus</taxon>
    </lineage>
</organism>
<keyword evidence="2" id="KW-1185">Reference proteome</keyword>
<comment type="caution">
    <text evidence="1">The sequence shown here is derived from an EMBL/GenBank/DDBJ whole genome shotgun (WGS) entry which is preliminary data.</text>
</comment>